<protein>
    <submittedName>
        <fullName evidence="2">Uncharacterized protein</fullName>
    </submittedName>
</protein>
<name>A0A699RZF6_TANCI</name>
<gene>
    <name evidence="2" type="ORF">Tci_862354</name>
</gene>
<reference evidence="2" key="1">
    <citation type="journal article" date="2019" name="Sci. Rep.">
        <title>Draft genome of Tanacetum cinerariifolium, the natural source of mosquito coil.</title>
        <authorList>
            <person name="Yamashiro T."/>
            <person name="Shiraishi A."/>
            <person name="Satake H."/>
            <person name="Nakayama K."/>
        </authorList>
    </citation>
    <scope>NUCLEOTIDE SEQUENCE</scope>
</reference>
<feature type="compositionally biased region" description="Basic and acidic residues" evidence="1">
    <location>
        <begin position="49"/>
        <end position="58"/>
    </location>
</feature>
<feature type="region of interest" description="Disordered" evidence="1">
    <location>
        <begin position="1"/>
        <end position="60"/>
    </location>
</feature>
<sequence>MTTGGSGPLGTSSASDAPTDFGEPPDSSFLMTTGGSGPLGSCSNVCRNESTRNRHPEDFSLSSFGTELEVSKNRFFIRKIEWRVGSWVEPVLPLKMVDDQLGESNAWNHN</sequence>
<dbReference type="EMBL" id="BKCJ011126016">
    <property type="protein sequence ID" value="GFC90384.1"/>
    <property type="molecule type" value="Genomic_DNA"/>
</dbReference>
<organism evidence="2">
    <name type="scientific">Tanacetum cinerariifolium</name>
    <name type="common">Dalmatian daisy</name>
    <name type="synonym">Chrysanthemum cinerariifolium</name>
    <dbReference type="NCBI Taxonomy" id="118510"/>
    <lineage>
        <taxon>Eukaryota</taxon>
        <taxon>Viridiplantae</taxon>
        <taxon>Streptophyta</taxon>
        <taxon>Embryophyta</taxon>
        <taxon>Tracheophyta</taxon>
        <taxon>Spermatophyta</taxon>
        <taxon>Magnoliopsida</taxon>
        <taxon>eudicotyledons</taxon>
        <taxon>Gunneridae</taxon>
        <taxon>Pentapetalae</taxon>
        <taxon>asterids</taxon>
        <taxon>campanulids</taxon>
        <taxon>Asterales</taxon>
        <taxon>Asteraceae</taxon>
        <taxon>Asteroideae</taxon>
        <taxon>Anthemideae</taxon>
        <taxon>Anthemidinae</taxon>
        <taxon>Tanacetum</taxon>
    </lineage>
</organism>
<evidence type="ECO:0000256" key="1">
    <source>
        <dbReference type="SAM" id="MobiDB-lite"/>
    </source>
</evidence>
<proteinExistence type="predicted"/>
<comment type="caution">
    <text evidence="2">The sequence shown here is derived from an EMBL/GenBank/DDBJ whole genome shotgun (WGS) entry which is preliminary data.</text>
</comment>
<dbReference type="AlphaFoldDB" id="A0A699RZF6"/>
<evidence type="ECO:0000313" key="2">
    <source>
        <dbReference type="EMBL" id="GFC90384.1"/>
    </source>
</evidence>
<accession>A0A699RZF6</accession>